<protein>
    <submittedName>
        <fullName evidence="2">Uncharacterized protein</fullName>
    </submittedName>
</protein>
<dbReference type="EMBL" id="CCKQ01003649">
    <property type="protein sequence ID" value="CDW74769.1"/>
    <property type="molecule type" value="Genomic_DNA"/>
</dbReference>
<feature type="compositionally biased region" description="Polar residues" evidence="1">
    <location>
        <begin position="101"/>
        <end position="131"/>
    </location>
</feature>
<organism evidence="2 3">
    <name type="scientific">Stylonychia lemnae</name>
    <name type="common">Ciliate</name>
    <dbReference type="NCBI Taxonomy" id="5949"/>
    <lineage>
        <taxon>Eukaryota</taxon>
        <taxon>Sar</taxon>
        <taxon>Alveolata</taxon>
        <taxon>Ciliophora</taxon>
        <taxon>Intramacronucleata</taxon>
        <taxon>Spirotrichea</taxon>
        <taxon>Stichotrichia</taxon>
        <taxon>Sporadotrichida</taxon>
        <taxon>Oxytrichidae</taxon>
        <taxon>Stylonychinae</taxon>
        <taxon>Stylonychia</taxon>
    </lineage>
</organism>
<keyword evidence="3" id="KW-1185">Reference proteome</keyword>
<evidence type="ECO:0000256" key="1">
    <source>
        <dbReference type="SAM" id="MobiDB-lite"/>
    </source>
</evidence>
<feature type="region of interest" description="Disordered" evidence="1">
    <location>
        <begin position="279"/>
        <end position="323"/>
    </location>
</feature>
<feature type="compositionally biased region" description="Basic and acidic residues" evidence="1">
    <location>
        <begin position="279"/>
        <end position="288"/>
    </location>
</feature>
<feature type="compositionally biased region" description="Polar residues" evidence="1">
    <location>
        <begin position="294"/>
        <end position="304"/>
    </location>
</feature>
<feature type="compositionally biased region" description="Basic and acidic residues" evidence="1">
    <location>
        <begin position="343"/>
        <end position="358"/>
    </location>
</feature>
<proteinExistence type="predicted"/>
<accession>A0A078A1V2</accession>
<dbReference type="Proteomes" id="UP000039865">
    <property type="component" value="Unassembled WGS sequence"/>
</dbReference>
<reference evidence="2 3" key="1">
    <citation type="submission" date="2014-06" db="EMBL/GenBank/DDBJ databases">
        <authorList>
            <person name="Swart Estienne"/>
        </authorList>
    </citation>
    <scope>NUCLEOTIDE SEQUENCE [LARGE SCALE GENOMIC DNA]</scope>
    <source>
        <strain evidence="2 3">130c</strain>
    </source>
</reference>
<dbReference type="InParanoid" id="A0A078A1V2"/>
<dbReference type="OrthoDB" id="10601241at2759"/>
<evidence type="ECO:0000313" key="3">
    <source>
        <dbReference type="Proteomes" id="UP000039865"/>
    </source>
</evidence>
<feature type="compositionally biased region" description="Polar residues" evidence="1">
    <location>
        <begin position="359"/>
        <end position="369"/>
    </location>
</feature>
<name>A0A078A1V2_STYLE</name>
<feature type="region of interest" description="Disordered" evidence="1">
    <location>
        <begin position="101"/>
        <end position="136"/>
    </location>
</feature>
<sequence length="369" mass="42174">MIKKDSKEWENFVSQIEYIKTKSNRQVLCAKCWLMLNYEQKIKHLKENPDHENSILTSAKFATAQQMISLAQACNKLVYKNDGQYIISPFIGVTRHILESQDSPDTMPNNSSSSAPLQGSSRSNDSQNGNSENDDNQIKLLSNRLNAIESTVENIQKSLNVFAQCLQNTHVLQQRILDQMKLQSTQGVPQSPSLNHTDQSFQNFLSQNQNQLNTTFAKPKQTNGATQNNGSPKSTNPINDNDKNQQNYFILSLQDLGQDMIRGQNSQYIYKQTTKHHYESSDSLKSEGKFNPFKQKNNMTFQPESDSKNDQQEESVVQQMSGDQFFDRLSQNMQFLLGKRLNRSFDKESSEEDKDKESIMSQASKKNKL</sequence>
<gene>
    <name evidence="2" type="primary">Contig18025.g19159</name>
    <name evidence="2" type="ORF">STYLEM_3752</name>
</gene>
<evidence type="ECO:0000313" key="2">
    <source>
        <dbReference type="EMBL" id="CDW74769.1"/>
    </source>
</evidence>
<feature type="region of interest" description="Disordered" evidence="1">
    <location>
        <begin position="218"/>
        <end position="243"/>
    </location>
</feature>
<feature type="region of interest" description="Disordered" evidence="1">
    <location>
        <begin position="340"/>
        <end position="369"/>
    </location>
</feature>
<dbReference type="AlphaFoldDB" id="A0A078A1V2"/>